<dbReference type="PANTHER" id="PTHR13516:SF4">
    <property type="entry name" value="FI09323P"/>
    <property type="match status" value="1"/>
</dbReference>
<feature type="compositionally biased region" description="Polar residues" evidence="4">
    <location>
        <begin position="267"/>
        <end position="281"/>
    </location>
</feature>
<reference evidence="6" key="2">
    <citation type="submission" date="2011-02" db="EMBL/GenBank/DDBJ databases">
        <authorList>
            <person name="MacLean D."/>
        </authorList>
    </citation>
    <scope>NUCLEOTIDE SEQUENCE</scope>
</reference>
<feature type="domain" description="DNA/RNA-binding protein Alba-like" evidence="5">
    <location>
        <begin position="21"/>
        <end position="83"/>
    </location>
</feature>
<dbReference type="InterPro" id="IPR002775">
    <property type="entry name" value="DNA/RNA-bd_Alba-like"/>
</dbReference>
<dbReference type="PANTHER" id="PTHR13516">
    <property type="entry name" value="RIBONUCLEASE P SUBUNIT P25"/>
    <property type="match status" value="1"/>
</dbReference>
<feature type="compositionally biased region" description="Basic residues" evidence="4">
    <location>
        <begin position="178"/>
        <end position="192"/>
    </location>
</feature>
<evidence type="ECO:0000259" key="5">
    <source>
        <dbReference type="Pfam" id="PF01918"/>
    </source>
</evidence>
<dbReference type="Gene3D" id="3.30.110.20">
    <property type="entry name" value="Alba-like domain"/>
    <property type="match status" value="1"/>
</dbReference>
<evidence type="ECO:0000256" key="1">
    <source>
        <dbReference type="ARBA" id="ARBA00004123"/>
    </source>
</evidence>
<name>F0WT78_9STRA</name>
<feature type="region of interest" description="Disordered" evidence="4">
    <location>
        <begin position="125"/>
        <end position="281"/>
    </location>
</feature>
<comment type="similarity">
    <text evidence="2">Belongs to the histone-like Alba family.</text>
</comment>
<dbReference type="EMBL" id="FR824291">
    <property type="protein sequence ID" value="CCA24566.1"/>
    <property type="molecule type" value="Genomic_DNA"/>
</dbReference>
<sequence length="281" mass="31270">MDKYRRVDRTSREEHTAASSNEIRVTQQGKIRNYMKYATNLLTENEQTSLYLKAMGNAISKTVIVAELLKHQVANLHQITEIGLIETVDCYEPLEEGLDVIEIARKIPMISIQLSLEPLDSAHPGYQSPLPIELLNENPGNGRPRNPRRSKKEDHLQDGDKTGAESSDTERKAELKKGRGGRNARKTKRRGSRNTERSDGREGGDSTGADDKVNKEEQSHGEQEGEHGSDQDESHGRTGGRGRGRGRNNRGRRSGGRGRGRGERRGSSQPAEENQPTETAE</sequence>
<feature type="compositionally biased region" description="Basic residues" evidence="4">
    <location>
        <begin position="238"/>
        <end position="259"/>
    </location>
</feature>
<comment type="subcellular location">
    <subcellularLocation>
        <location evidence="1">Nucleus</location>
    </subcellularLocation>
</comment>
<keyword evidence="6" id="KW-0645">Protease</keyword>
<evidence type="ECO:0000256" key="3">
    <source>
        <dbReference type="ARBA" id="ARBA00023242"/>
    </source>
</evidence>
<evidence type="ECO:0000313" key="6">
    <source>
        <dbReference type="EMBL" id="CCA24566.1"/>
    </source>
</evidence>
<keyword evidence="3" id="KW-0539">Nucleus</keyword>
<dbReference type="InterPro" id="IPR051958">
    <property type="entry name" value="Alba-like_NAB"/>
</dbReference>
<dbReference type="GO" id="GO:0003723">
    <property type="term" value="F:RNA binding"/>
    <property type="evidence" value="ECO:0007669"/>
    <property type="project" value="TreeGrafter"/>
</dbReference>
<keyword evidence="6" id="KW-0378">Hydrolase</keyword>
<reference evidence="6" key="1">
    <citation type="journal article" date="2011" name="PLoS Biol.">
        <title>Gene gain and loss during evolution of obligate parasitism in the white rust pathogen of Arabidopsis thaliana.</title>
        <authorList>
            <person name="Kemen E."/>
            <person name="Gardiner A."/>
            <person name="Schultz-Larsen T."/>
            <person name="Kemen A.C."/>
            <person name="Balmuth A.L."/>
            <person name="Robert-Seilaniantz A."/>
            <person name="Bailey K."/>
            <person name="Holub E."/>
            <person name="Studholme D.J."/>
            <person name="Maclean D."/>
            <person name="Jones J.D."/>
        </authorList>
    </citation>
    <scope>NUCLEOTIDE SEQUENCE</scope>
</reference>
<dbReference type="Pfam" id="PF01918">
    <property type="entry name" value="Alba"/>
    <property type="match status" value="1"/>
</dbReference>
<feature type="compositionally biased region" description="Basic and acidic residues" evidence="4">
    <location>
        <begin position="151"/>
        <end position="177"/>
    </location>
</feature>
<dbReference type="GO" id="GO:0005634">
    <property type="term" value="C:nucleus"/>
    <property type="evidence" value="ECO:0007669"/>
    <property type="project" value="UniProtKB-SubCell"/>
</dbReference>
<dbReference type="AlphaFoldDB" id="F0WT78"/>
<accession>F0WT78</accession>
<organism evidence="6">
    <name type="scientific">Albugo laibachii Nc14</name>
    <dbReference type="NCBI Taxonomy" id="890382"/>
    <lineage>
        <taxon>Eukaryota</taxon>
        <taxon>Sar</taxon>
        <taxon>Stramenopiles</taxon>
        <taxon>Oomycota</taxon>
        <taxon>Peronosporomycetes</taxon>
        <taxon>Albuginales</taxon>
        <taxon>Albuginaceae</taxon>
        <taxon>Albugo</taxon>
    </lineage>
</organism>
<feature type="compositionally biased region" description="Basic and acidic residues" evidence="4">
    <location>
        <begin position="193"/>
        <end position="236"/>
    </location>
</feature>
<feature type="compositionally biased region" description="Basic and acidic residues" evidence="4">
    <location>
        <begin position="1"/>
        <end position="16"/>
    </location>
</feature>
<gene>
    <name evidence="6" type="primary">AlNc14C246G9563</name>
    <name evidence="6" type="ORF">ALNC14_107100</name>
</gene>
<dbReference type="GO" id="GO:0006508">
    <property type="term" value="P:proteolysis"/>
    <property type="evidence" value="ECO:0007669"/>
    <property type="project" value="UniProtKB-KW"/>
</dbReference>
<evidence type="ECO:0000256" key="2">
    <source>
        <dbReference type="ARBA" id="ARBA00008018"/>
    </source>
</evidence>
<feature type="region of interest" description="Disordered" evidence="4">
    <location>
        <begin position="1"/>
        <end position="21"/>
    </location>
</feature>
<dbReference type="GO" id="GO:0008233">
    <property type="term" value="F:peptidase activity"/>
    <property type="evidence" value="ECO:0007669"/>
    <property type="project" value="UniProtKB-KW"/>
</dbReference>
<dbReference type="SUPFAM" id="SSF82704">
    <property type="entry name" value="AlbA-like"/>
    <property type="match status" value="1"/>
</dbReference>
<proteinExistence type="inferred from homology"/>
<dbReference type="HOGENOM" id="CLU_056830_1_0_1"/>
<protein>
    <submittedName>
        <fullName evidence="6">Aspartyl protease family A01B putative</fullName>
    </submittedName>
</protein>
<evidence type="ECO:0000256" key="4">
    <source>
        <dbReference type="SAM" id="MobiDB-lite"/>
    </source>
</evidence>
<dbReference type="InterPro" id="IPR036882">
    <property type="entry name" value="Alba-like_dom_sf"/>
</dbReference>